<dbReference type="PROSITE" id="PS50878">
    <property type="entry name" value="RT_POL"/>
    <property type="match status" value="1"/>
</dbReference>
<accession>A0ABD0NZJ5</accession>
<evidence type="ECO:0000256" key="1">
    <source>
        <dbReference type="ARBA" id="ARBA00010879"/>
    </source>
</evidence>
<dbReference type="Pfam" id="PF17919">
    <property type="entry name" value="RT_RNaseH_2"/>
    <property type="match status" value="1"/>
</dbReference>
<evidence type="ECO:0000313" key="4">
    <source>
        <dbReference type="EMBL" id="KAL0167267.1"/>
    </source>
</evidence>
<evidence type="ECO:0000313" key="5">
    <source>
        <dbReference type="Proteomes" id="UP001529510"/>
    </source>
</evidence>
<dbReference type="FunFam" id="3.30.70.270:FF:000020">
    <property type="entry name" value="Transposon Tf2-6 polyprotein-like Protein"/>
    <property type="match status" value="1"/>
</dbReference>
<protein>
    <recommendedName>
        <fullName evidence="2">ribonuclease H</fullName>
        <ecNumber evidence="2">3.1.26.4</ecNumber>
    </recommendedName>
</protein>
<dbReference type="InterPro" id="IPR043502">
    <property type="entry name" value="DNA/RNA_pol_sf"/>
</dbReference>
<dbReference type="PANTHER" id="PTHR33064">
    <property type="entry name" value="POL PROTEIN"/>
    <property type="match status" value="1"/>
</dbReference>
<proteinExistence type="inferred from homology"/>
<dbReference type="Gene3D" id="3.30.70.270">
    <property type="match status" value="2"/>
</dbReference>
<dbReference type="GO" id="GO:0004523">
    <property type="term" value="F:RNA-DNA hybrid ribonuclease activity"/>
    <property type="evidence" value="ECO:0007669"/>
    <property type="project" value="UniProtKB-EC"/>
</dbReference>
<dbReference type="CDD" id="cd01647">
    <property type="entry name" value="RT_LTR"/>
    <property type="match status" value="1"/>
</dbReference>
<dbReference type="Gene3D" id="3.10.10.10">
    <property type="entry name" value="HIV Type 1 Reverse Transcriptase, subunit A, domain 1"/>
    <property type="match status" value="1"/>
</dbReference>
<keyword evidence="5" id="KW-1185">Reference proteome</keyword>
<dbReference type="AlphaFoldDB" id="A0ABD0NZJ5"/>
<dbReference type="PANTHER" id="PTHR33064:SF37">
    <property type="entry name" value="RIBONUCLEASE H"/>
    <property type="match status" value="1"/>
</dbReference>
<name>A0ABD0NZJ5_CIRMR</name>
<comment type="caution">
    <text evidence="4">The sequence shown here is derived from an EMBL/GenBank/DDBJ whole genome shotgun (WGS) entry which is preliminary data.</text>
</comment>
<feature type="non-terminal residue" evidence="4">
    <location>
        <position position="1"/>
    </location>
</feature>
<dbReference type="SUPFAM" id="SSF56672">
    <property type="entry name" value="DNA/RNA polymerases"/>
    <property type="match status" value="1"/>
</dbReference>
<feature type="domain" description="Reverse transcriptase" evidence="3">
    <location>
        <begin position="1"/>
        <end position="181"/>
    </location>
</feature>
<evidence type="ECO:0000256" key="2">
    <source>
        <dbReference type="ARBA" id="ARBA00012180"/>
    </source>
</evidence>
<gene>
    <name evidence="4" type="ORF">M9458_039111</name>
</gene>
<evidence type="ECO:0000259" key="3">
    <source>
        <dbReference type="PROSITE" id="PS50878"/>
    </source>
</evidence>
<dbReference type="InterPro" id="IPR000477">
    <property type="entry name" value="RT_dom"/>
</dbReference>
<dbReference type="InterPro" id="IPR043128">
    <property type="entry name" value="Rev_trsase/Diguanyl_cyclase"/>
</dbReference>
<feature type="non-terminal residue" evidence="4">
    <location>
        <position position="325"/>
    </location>
</feature>
<dbReference type="Proteomes" id="UP001529510">
    <property type="component" value="Unassembled WGS sequence"/>
</dbReference>
<sequence length="325" mass="36798">IDTYIKESLVAGIIRGSTSPAGVSSFFVGKKDGGLRPCIDYRITEYPLPLMAMAFELLQGTSIFTKLDPRNAYSLVRIRQGDEWKTAFNTPTGHYEYLVMPFGLTNAPAVFQALINDILWDMLNQFVFVYLNDILIFSRSLEEHEGHVSRVLQRHLDNHLYMKPEKCEFHVTQAQFLRFIITPGHVEMDPKKVEAVLNWPIPTTVKEVQRFIGFANFYRRFIKNFISVVALLTALTKRGGIKIHTGPETAGAFQDLKCRFTSAPILSIPDPERPFVVEVDASEVGIGANLSQRGEDEKLHPCAFMSRCLSDAKRNYHVGDRELLA</sequence>
<organism evidence="4 5">
    <name type="scientific">Cirrhinus mrigala</name>
    <name type="common">Mrigala</name>
    <dbReference type="NCBI Taxonomy" id="683832"/>
    <lineage>
        <taxon>Eukaryota</taxon>
        <taxon>Metazoa</taxon>
        <taxon>Chordata</taxon>
        <taxon>Craniata</taxon>
        <taxon>Vertebrata</taxon>
        <taxon>Euteleostomi</taxon>
        <taxon>Actinopterygii</taxon>
        <taxon>Neopterygii</taxon>
        <taxon>Teleostei</taxon>
        <taxon>Ostariophysi</taxon>
        <taxon>Cypriniformes</taxon>
        <taxon>Cyprinidae</taxon>
        <taxon>Labeoninae</taxon>
        <taxon>Labeonini</taxon>
        <taxon>Cirrhinus</taxon>
    </lineage>
</organism>
<dbReference type="Pfam" id="PF00078">
    <property type="entry name" value="RVT_1"/>
    <property type="match status" value="1"/>
</dbReference>
<dbReference type="EC" id="3.1.26.4" evidence="2"/>
<dbReference type="InterPro" id="IPR051320">
    <property type="entry name" value="Viral_Replic_Matur_Polypro"/>
</dbReference>
<comment type="similarity">
    <text evidence="1">Belongs to the beta type-B retroviral polymerase family. HERV class-II K(HML-2) pol subfamily.</text>
</comment>
<dbReference type="InterPro" id="IPR041577">
    <property type="entry name" value="RT_RNaseH_2"/>
</dbReference>
<reference evidence="4 5" key="1">
    <citation type="submission" date="2024-05" db="EMBL/GenBank/DDBJ databases">
        <title>Genome sequencing and assembly of Indian major carp, Cirrhinus mrigala (Hamilton, 1822).</title>
        <authorList>
            <person name="Mohindra V."/>
            <person name="Chowdhury L.M."/>
            <person name="Lal K."/>
            <person name="Jena J.K."/>
        </authorList>
    </citation>
    <scope>NUCLEOTIDE SEQUENCE [LARGE SCALE GENOMIC DNA]</scope>
    <source>
        <strain evidence="4">CM1030</strain>
        <tissue evidence="4">Blood</tissue>
    </source>
</reference>
<dbReference type="EMBL" id="JAMKFB020000019">
    <property type="protein sequence ID" value="KAL0167267.1"/>
    <property type="molecule type" value="Genomic_DNA"/>
</dbReference>